<reference evidence="3" key="1">
    <citation type="journal article" date="2019" name="Int. J. Syst. Evol. Microbiol.">
        <title>The Global Catalogue of Microorganisms (GCM) 10K type strain sequencing project: providing services to taxonomists for standard genome sequencing and annotation.</title>
        <authorList>
            <consortium name="The Broad Institute Genomics Platform"/>
            <consortium name="The Broad Institute Genome Sequencing Center for Infectious Disease"/>
            <person name="Wu L."/>
            <person name="Ma J."/>
        </authorList>
    </citation>
    <scope>NUCLEOTIDE SEQUENCE [LARGE SCALE GENOMIC DNA]</scope>
    <source>
        <strain evidence="3">JCM 17759</strain>
    </source>
</reference>
<name>A0ABP8NG70_9BACT</name>
<organism evidence="2 3">
    <name type="scientific">Novipirellula rosea</name>
    <dbReference type="NCBI Taxonomy" id="1031540"/>
    <lineage>
        <taxon>Bacteria</taxon>
        <taxon>Pseudomonadati</taxon>
        <taxon>Planctomycetota</taxon>
        <taxon>Planctomycetia</taxon>
        <taxon>Pirellulales</taxon>
        <taxon>Pirellulaceae</taxon>
        <taxon>Novipirellula</taxon>
    </lineage>
</organism>
<dbReference type="EMBL" id="BAABGA010000082">
    <property type="protein sequence ID" value="GAA4466701.1"/>
    <property type="molecule type" value="Genomic_DNA"/>
</dbReference>
<proteinExistence type="predicted"/>
<accession>A0ABP8NG70</accession>
<evidence type="ECO:0000313" key="3">
    <source>
        <dbReference type="Proteomes" id="UP001500840"/>
    </source>
</evidence>
<protein>
    <submittedName>
        <fullName evidence="2">Uncharacterized protein</fullName>
    </submittedName>
</protein>
<evidence type="ECO:0000313" key="2">
    <source>
        <dbReference type="EMBL" id="GAA4466701.1"/>
    </source>
</evidence>
<feature type="region of interest" description="Disordered" evidence="1">
    <location>
        <begin position="1"/>
        <end position="27"/>
    </location>
</feature>
<keyword evidence="3" id="KW-1185">Reference proteome</keyword>
<gene>
    <name evidence="2" type="ORF">GCM10023156_55840</name>
</gene>
<dbReference type="Proteomes" id="UP001500840">
    <property type="component" value="Unassembled WGS sequence"/>
</dbReference>
<comment type="caution">
    <text evidence="2">The sequence shown here is derived from an EMBL/GenBank/DDBJ whole genome shotgun (WGS) entry which is preliminary data.</text>
</comment>
<sequence length="47" mass="5128">MYDSVENPYQGGEQGNAVPEKGGQETRHAILAFEIRNDALKNSGHPT</sequence>
<evidence type="ECO:0000256" key="1">
    <source>
        <dbReference type="SAM" id="MobiDB-lite"/>
    </source>
</evidence>